<evidence type="ECO:0000256" key="6">
    <source>
        <dbReference type="ARBA" id="ARBA00022927"/>
    </source>
</evidence>
<dbReference type="GO" id="GO:0015031">
    <property type="term" value="P:protein transport"/>
    <property type="evidence" value="ECO:0007669"/>
    <property type="project" value="UniProtKB-KW"/>
</dbReference>
<feature type="binding site" evidence="11">
    <location>
        <begin position="25"/>
        <end position="32"/>
    </location>
    <ligand>
        <name>GTP</name>
        <dbReference type="ChEBI" id="CHEBI:37565"/>
    </ligand>
</feature>
<dbReference type="SMART" id="SM00178">
    <property type="entry name" value="SAR"/>
    <property type="match status" value="1"/>
</dbReference>
<dbReference type="Proteomes" id="UP001530400">
    <property type="component" value="Unassembled WGS sequence"/>
</dbReference>
<dbReference type="InterPro" id="IPR005225">
    <property type="entry name" value="Small_GTP-bd"/>
</dbReference>
<evidence type="ECO:0000313" key="14">
    <source>
        <dbReference type="EMBL" id="KAL3795580.1"/>
    </source>
</evidence>
<dbReference type="SMART" id="SM00177">
    <property type="entry name" value="ARF"/>
    <property type="match status" value="1"/>
</dbReference>
<keyword evidence="9" id="KW-0449">Lipoprotein</keyword>
<keyword evidence="7" id="KW-0333">Golgi apparatus</keyword>
<organism evidence="14 15">
    <name type="scientific">Cyclotella atomus</name>
    <dbReference type="NCBI Taxonomy" id="382360"/>
    <lineage>
        <taxon>Eukaryota</taxon>
        <taxon>Sar</taxon>
        <taxon>Stramenopiles</taxon>
        <taxon>Ochrophyta</taxon>
        <taxon>Bacillariophyta</taxon>
        <taxon>Coscinodiscophyceae</taxon>
        <taxon>Thalassiosirophycidae</taxon>
        <taxon>Stephanodiscales</taxon>
        <taxon>Stephanodiscaceae</taxon>
        <taxon>Cyclotella</taxon>
    </lineage>
</organism>
<protein>
    <recommendedName>
        <fullName evidence="10">ADP-ribosylation factor-like protein 3</fullName>
    </recommendedName>
</protein>
<reference evidence="14 15" key="1">
    <citation type="submission" date="2024-10" db="EMBL/GenBank/DDBJ databases">
        <title>Updated reference genomes for cyclostephanoid diatoms.</title>
        <authorList>
            <person name="Roberts W.R."/>
            <person name="Alverson A.J."/>
        </authorList>
    </citation>
    <scope>NUCLEOTIDE SEQUENCE [LARGE SCALE GENOMIC DNA]</scope>
    <source>
        <strain evidence="14 15">AJA010-31</strain>
    </source>
</reference>
<feature type="binding site" evidence="12">
    <location>
        <position position="32"/>
    </location>
    <ligand>
        <name>Mg(2+)</name>
        <dbReference type="ChEBI" id="CHEBI:18420"/>
    </ligand>
</feature>
<dbReference type="InterPro" id="IPR027417">
    <property type="entry name" value="P-loop_NTPase"/>
</dbReference>
<dbReference type="InterPro" id="IPR006689">
    <property type="entry name" value="Small_GTPase_ARF/SAR"/>
</dbReference>
<name>A0ABD3Q651_9STRA</name>
<evidence type="ECO:0000256" key="1">
    <source>
        <dbReference type="ARBA" id="ARBA00004555"/>
    </source>
</evidence>
<sequence>MGLLSLLQKLKKDPDAKEVRVLVLGLDNSGKTTVLKQLGGEDVDSVTPTQGFNVKSLQQSNCRLNMWDIGGQKTIRAYWRNYLDRTDLLIFVVDSSDQIRMEETSTELKQLLNEEKLSGVPLLVLANKQDLLNAISPEEISEELNLANITDRPWTIQPCNARDGMGLADGIAWVTKQMNASD</sequence>
<keyword evidence="12" id="KW-0479">Metal-binding</keyword>
<dbReference type="Pfam" id="PF00025">
    <property type="entry name" value="Arf"/>
    <property type="match status" value="1"/>
</dbReference>
<keyword evidence="5 11" id="KW-0547">Nucleotide-binding</keyword>
<keyword evidence="6" id="KW-0653">Protein transport</keyword>
<evidence type="ECO:0000256" key="2">
    <source>
        <dbReference type="ARBA" id="ARBA00010290"/>
    </source>
</evidence>
<dbReference type="AlphaFoldDB" id="A0ABD3Q651"/>
<feature type="binding site" evidence="12">
    <location>
        <position position="49"/>
    </location>
    <ligand>
        <name>Mg(2+)</name>
        <dbReference type="ChEBI" id="CHEBI:18420"/>
    </ligand>
</feature>
<comment type="similarity">
    <text evidence="2 13">Belongs to the small GTPase superfamily. Arf family.</text>
</comment>
<evidence type="ECO:0000256" key="4">
    <source>
        <dbReference type="ARBA" id="ARBA00022707"/>
    </source>
</evidence>
<dbReference type="FunFam" id="3.40.50.300:FF:000281">
    <property type="entry name" value="ADP-ribosylation factor-like protein 3"/>
    <property type="match status" value="1"/>
</dbReference>
<evidence type="ECO:0000256" key="13">
    <source>
        <dbReference type="RuleBase" id="RU003925"/>
    </source>
</evidence>
<dbReference type="Gene3D" id="3.40.50.300">
    <property type="entry name" value="P-loop containing nucleotide triphosphate hydrolases"/>
    <property type="match status" value="1"/>
</dbReference>
<comment type="caution">
    <text evidence="14">The sequence shown here is derived from an EMBL/GenBank/DDBJ whole genome shotgun (WGS) entry which is preliminary data.</text>
</comment>
<keyword evidence="8 11" id="KW-0342">GTP-binding</keyword>
<accession>A0ABD3Q651</accession>
<dbReference type="PRINTS" id="PR00328">
    <property type="entry name" value="SAR1GTPBP"/>
</dbReference>
<keyword evidence="12" id="KW-0460">Magnesium</keyword>
<dbReference type="GO" id="GO:0005525">
    <property type="term" value="F:GTP binding"/>
    <property type="evidence" value="ECO:0007669"/>
    <property type="project" value="UniProtKB-KW"/>
</dbReference>
<dbReference type="SUPFAM" id="SSF52540">
    <property type="entry name" value="P-loop containing nucleoside triphosphate hydrolases"/>
    <property type="match status" value="1"/>
</dbReference>
<comment type="subcellular location">
    <subcellularLocation>
        <location evidence="1">Golgi apparatus</location>
    </subcellularLocation>
</comment>
<keyword evidence="15" id="KW-1185">Reference proteome</keyword>
<evidence type="ECO:0000256" key="8">
    <source>
        <dbReference type="ARBA" id="ARBA00023134"/>
    </source>
</evidence>
<evidence type="ECO:0000313" key="15">
    <source>
        <dbReference type="Proteomes" id="UP001530400"/>
    </source>
</evidence>
<dbReference type="PROSITE" id="PS51417">
    <property type="entry name" value="ARF"/>
    <property type="match status" value="1"/>
</dbReference>
<dbReference type="GO" id="GO:0005794">
    <property type="term" value="C:Golgi apparatus"/>
    <property type="evidence" value="ECO:0007669"/>
    <property type="project" value="UniProtKB-SubCell"/>
</dbReference>
<keyword evidence="3" id="KW-0813">Transport</keyword>
<evidence type="ECO:0000256" key="5">
    <source>
        <dbReference type="ARBA" id="ARBA00022741"/>
    </source>
</evidence>
<gene>
    <name evidence="14" type="ORF">ACHAWO_001575</name>
</gene>
<keyword evidence="4" id="KW-0519">Myristate</keyword>
<proteinExistence type="inferred from homology"/>
<evidence type="ECO:0000256" key="10">
    <source>
        <dbReference type="ARBA" id="ARBA00040616"/>
    </source>
</evidence>
<evidence type="ECO:0000256" key="11">
    <source>
        <dbReference type="PIRSR" id="PIRSR606689-1"/>
    </source>
</evidence>
<dbReference type="PANTHER" id="PTHR45697">
    <property type="entry name" value="ADP-RIBOSYLATION FACTOR-LIKE PROTEIN 2-RELATED"/>
    <property type="match status" value="1"/>
</dbReference>
<evidence type="ECO:0000256" key="3">
    <source>
        <dbReference type="ARBA" id="ARBA00022448"/>
    </source>
</evidence>
<evidence type="ECO:0000256" key="9">
    <source>
        <dbReference type="ARBA" id="ARBA00023288"/>
    </source>
</evidence>
<feature type="binding site" evidence="11">
    <location>
        <begin position="127"/>
        <end position="130"/>
    </location>
    <ligand>
        <name>GTP</name>
        <dbReference type="ChEBI" id="CHEBI:37565"/>
    </ligand>
</feature>
<feature type="binding site" evidence="11">
    <location>
        <position position="71"/>
    </location>
    <ligand>
        <name>GTP</name>
        <dbReference type="ChEBI" id="CHEBI:37565"/>
    </ligand>
</feature>
<evidence type="ECO:0000256" key="12">
    <source>
        <dbReference type="PIRSR" id="PIRSR606689-2"/>
    </source>
</evidence>
<evidence type="ECO:0000256" key="7">
    <source>
        <dbReference type="ARBA" id="ARBA00023034"/>
    </source>
</evidence>
<dbReference type="EMBL" id="JALLPJ020000313">
    <property type="protein sequence ID" value="KAL3795580.1"/>
    <property type="molecule type" value="Genomic_DNA"/>
</dbReference>
<dbReference type="InterPro" id="IPR044612">
    <property type="entry name" value="ARL2/3"/>
</dbReference>
<dbReference type="NCBIfam" id="TIGR00231">
    <property type="entry name" value="small_GTP"/>
    <property type="match status" value="1"/>
</dbReference>